<dbReference type="GO" id="GO:0031965">
    <property type="term" value="C:nuclear membrane"/>
    <property type="evidence" value="ECO:0007669"/>
    <property type="project" value="UniProtKB-SubCell"/>
</dbReference>
<keyword evidence="4" id="KW-0472">Membrane</keyword>
<feature type="domain" description="CCAAT-binding factor" evidence="5">
    <location>
        <begin position="303"/>
        <end position="449"/>
    </location>
</feature>
<dbReference type="Pfam" id="PF03914">
    <property type="entry name" value="CBF"/>
    <property type="match status" value="1"/>
</dbReference>
<evidence type="ECO:0000256" key="2">
    <source>
        <dbReference type="ARBA" id="ARBA00007797"/>
    </source>
</evidence>
<comment type="subcellular location">
    <subcellularLocation>
        <location evidence="1">Nucleus membrane</location>
        <topology evidence="1">Multi-pass membrane protein</topology>
    </subcellularLocation>
</comment>
<evidence type="ECO:0000313" key="6">
    <source>
        <dbReference type="EMBL" id="SVE92977.1"/>
    </source>
</evidence>
<reference evidence="6" key="1">
    <citation type="submission" date="2018-08" db="EMBL/GenBank/DDBJ databases">
        <authorList>
            <person name="Cornetti L."/>
        </authorList>
    </citation>
    <scope>NUCLEOTIDE SEQUENCE</scope>
    <source>
        <strain evidence="6">DE-FRO-2-1</strain>
    </source>
</reference>
<name>A0A4Y7NK61_9CRUS</name>
<evidence type="ECO:0000259" key="5">
    <source>
        <dbReference type="Pfam" id="PF03914"/>
    </source>
</evidence>
<dbReference type="InterPro" id="IPR016024">
    <property type="entry name" value="ARM-type_fold"/>
</dbReference>
<accession>A0A4Y7NK61</accession>
<proteinExistence type="evidence at transcript level"/>
<protein>
    <submittedName>
        <fullName evidence="6">EOG090X04ZD</fullName>
    </submittedName>
</protein>
<sequence length="526" mass="61000">MAASTRKRESKQNQKEISENIKQKTKEIIQNRKNINNVIDIFGYLESDEAPVVQASIKALEKVFCHLISSGRLDQAGPPLESPAEKQVREWTRERYLELQDYLLKLVVNEQVSVQEQALLSLMQLLQAEGQHPVKKTHDGKEQHIFPIQLLEKTMIKVLELEDDQALPVLTRFQEFIEYEDVLFHLLRVLGQILKKNKKDVDEKFLKNLMQLMEHVTLRSAPPKGEEKPKMFCSDETHFKWNYAQAKKYFSSVWQAIFKYPLTPSLYKQVLILLPEKVLPHLEKPLLLTDFLMESYAIGGAVSILALHGVFLLMQNHNLEYPDFYAKLYALIDSSVLFVKYRARFFYLLDLFMTSTHVPEYIAAAFAKKLSRLALIAPPNVAVLLLHFIGNLMHRHRGLIKLAHNPDNQTDLTNDPFVMEERNLSACKAIESSFWELKTLQSHVLPEIAFTAKFIDRDLPKLEWDVAQDLELSMEDLLEKELKRKISEEDVPLNFEKPAKFACRSADRIFLKKWIKVNSNSTIDEL</sequence>
<evidence type="ECO:0000256" key="3">
    <source>
        <dbReference type="ARBA" id="ARBA00022692"/>
    </source>
</evidence>
<dbReference type="PANTHER" id="PTHR12455:SF0">
    <property type="entry name" value="NUCLEOLAR COMPLEX PROTEIN 4 HOMOLOG"/>
    <property type="match status" value="1"/>
</dbReference>
<gene>
    <name evidence="6" type="primary">EOG090X04ZD</name>
</gene>
<dbReference type="SUPFAM" id="SSF48371">
    <property type="entry name" value="ARM repeat"/>
    <property type="match status" value="1"/>
</dbReference>
<dbReference type="AlphaFoldDB" id="A0A4Y7NK61"/>
<dbReference type="GO" id="GO:0030692">
    <property type="term" value="C:Noc4p-Nop14p complex"/>
    <property type="evidence" value="ECO:0007669"/>
    <property type="project" value="TreeGrafter"/>
</dbReference>
<dbReference type="GO" id="GO:0042254">
    <property type="term" value="P:ribosome biogenesis"/>
    <property type="evidence" value="ECO:0007669"/>
    <property type="project" value="InterPro"/>
</dbReference>
<organism evidence="6">
    <name type="scientific">Moina brachiata</name>
    <dbReference type="NCBI Taxonomy" id="675436"/>
    <lineage>
        <taxon>Eukaryota</taxon>
        <taxon>Metazoa</taxon>
        <taxon>Ecdysozoa</taxon>
        <taxon>Arthropoda</taxon>
        <taxon>Crustacea</taxon>
        <taxon>Branchiopoda</taxon>
        <taxon>Diplostraca</taxon>
        <taxon>Cladocera</taxon>
        <taxon>Anomopoda</taxon>
        <taxon>Moinidae</taxon>
        <taxon>Moina</taxon>
    </lineage>
</organism>
<comment type="similarity">
    <text evidence="2">Belongs to the CBF/MAK21 family.</text>
</comment>
<dbReference type="InterPro" id="IPR005612">
    <property type="entry name" value="CCAAT-binding_factor"/>
</dbReference>
<evidence type="ECO:0000256" key="4">
    <source>
        <dbReference type="ARBA" id="ARBA00022989"/>
    </source>
</evidence>
<dbReference type="PANTHER" id="PTHR12455">
    <property type="entry name" value="NUCLEOLAR COMPLEX PROTEIN 4"/>
    <property type="match status" value="1"/>
</dbReference>
<dbReference type="EMBL" id="LR023358">
    <property type="protein sequence ID" value="SVE92977.1"/>
    <property type="molecule type" value="mRNA"/>
</dbReference>
<dbReference type="GO" id="GO:0032040">
    <property type="term" value="C:small-subunit processome"/>
    <property type="evidence" value="ECO:0007669"/>
    <property type="project" value="TreeGrafter"/>
</dbReference>
<keyword evidence="4" id="KW-1133">Transmembrane helix</keyword>
<keyword evidence="3" id="KW-0812">Transmembrane</keyword>
<dbReference type="InterPro" id="IPR027193">
    <property type="entry name" value="Noc4"/>
</dbReference>
<evidence type="ECO:0000256" key="1">
    <source>
        <dbReference type="ARBA" id="ARBA00004232"/>
    </source>
</evidence>